<dbReference type="PIRSF" id="PIRSF500134">
    <property type="entry name" value="UDPglc_DH_bac"/>
    <property type="match status" value="1"/>
</dbReference>
<dbReference type="Pfam" id="PF03721">
    <property type="entry name" value="UDPG_MGDP_dh_N"/>
    <property type="match status" value="1"/>
</dbReference>
<proteinExistence type="inferred from homology"/>
<dbReference type="GO" id="GO:0051287">
    <property type="term" value="F:NAD binding"/>
    <property type="evidence" value="ECO:0007669"/>
    <property type="project" value="InterPro"/>
</dbReference>
<comment type="similarity">
    <text evidence="2 7">Belongs to the UDP-glucose/GDP-mannose dehydrogenase family.</text>
</comment>
<evidence type="ECO:0000256" key="9">
    <source>
        <dbReference type="PIRSR" id="PIRSR500134-2"/>
    </source>
</evidence>
<name>A0A7C6EEG9_UNCW3</name>
<feature type="binding site" evidence="10">
    <location>
        <position position="327"/>
    </location>
    <ligand>
        <name>NAD(+)</name>
        <dbReference type="ChEBI" id="CHEBI:57540"/>
    </ligand>
</feature>
<dbReference type="InterPro" id="IPR014027">
    <property type="entry name" value="UDP-Glc/GDP-Man_DH_C"/>
</dbReference>
<evidence type="ECO:0000256" key="4">
    <source>
        <dbReference type="ARBA" id="ARBA00023002"/>
    </source>
</evidence>
<sequence length="429" mass="48397">MEIGMIGTGYVGLTSGACLAEIGHRVICVDNDKAKIELLKQGKIPIYEPKLQDLVVNNMKQKRLSFSTEIAFAVQESKVLFIAVGTPPKETGEPDLSYVENVAREIGQNMEDYRLIVEKSTVPVKTNKWIKTTVERYNQRRVPFDVASNPEFLREGSAVDDFLKPDRIVIGVETKKAEELMREIYAPLRAKILFTDIESAELIKHASNAFLAMKISFVNALSIICEKAGADIKKVTEGMGLDKRIGPDFLNAGVGYGGFCFPKDLSAFIRIAQELNYDFTLLKEVQKINEEQKLRFVKKIESILWNLKDKQIGILGLAFKPNTDDMRFAPSIDIIGYLRKEGALIKAYDPKAMVKAKALMPDIIYCSSPYEVARDSECLAILTEWDEFRNLDWVKMKSLLKLPIVVDGRNMFDPQKMSELGFIYRGVGR</sequence>
<evidence type="ECO:0000256" key="10">
    <source>
        <dbReference type="PIRSR" id="PIRSR500134-3"/>
    </source>
</evidence>
<dbReference type="InterPro" id="IPR036291">
    <property type="entry name" value="NAD(P)-bd_dom_sf"/>
</dbReference>
<comment type="catalytic activity">
    <reaction evidence="6 7">
        <text>UDP-alpha-D-glucose + 2 NAD(+) + H2O = UDP-alpha-D-glucuronate + 2 NADH + 3 H(+)</text>
        <dbReference type="Rhea" id="RHEA:23596"/>
        <dbReference type="ChEBI" id="CHEBI:15377"/>
        <dbReference type="ChEBI" id="CHEBI:15378"/>
        <dbReference type="ChEBI" id="CHEBI:57540"/>
        <dbReference type="ChEBI" id="CHEBI:57945"/>
        <dbReference type="ChEBI" id="CHEBI:58052"/>
        <dbReference type="ChEBI" id="CHEBI:58885"/>
        <dbReference type="EC" id="1.1.1.22"/>
    </reaction>
</comment>
<evidence type="ECO:0000256" key="7">
    <source>
        <dbReference type="PIRNR" id="PIRNR000124"/>
    </source>
</evidence>
<feature type="binding site" evidence="9">
    <location>
        <begin position="152"/>
        <end position="155"/>
    </location>
    <ligand>
        <name>substrate</name>
    </ligand>
</feature>
<dbReference type="Pfam" id="PF00984">
    <property type="entry name" value="UDPG_MGDP_dh"/>
    <property type="match status" value="1"/>
</dbReference>
<organism evidence="12">
    <name type="scientific">candidate division WOR-3 bacterium</name>
    <dbReference type="NCBI Taxonomy" id="2052148"/>
    <lineage>
        <taxon>Bacteria</taxon>
        <taxon>Bacteria division WOR-3</taxon>
    </lineage>
</organism>
<evidence type="ECO:0000259" key="11">
    <source>
        <dbReference type="SMART" id="SM00984"/>
    </source>
</evidence>
<dbReference type="NCBIfam" id="TIGR03026">
    <property type="entry name" value="NDP-sugDHase"/>
    <property type="match status" value="1"/>
</dbReference>
<feature type="binding site" evidence="10">
    <location>
        <position position="86"/>
    </location>
    <ligand>
        <name>NAD(+)</name>
        <dbReference type="ChEBI" id="CHEBI:57540"/>
    </ligand>
</feature>
<feature type="domain" description="UDP-glucose/GDP-mannose dehydrogenase C-terminal" evidence="11">
    <location>
        <begin position="313"/>
        <end position="414"/>
    </location>
</feature>
<reference evidence="12" key="1">
    <citation type="journal article" date="2020" name="mSystems">
        <title>Genome- and Community-Level Interaction Insights into Carbon Utilization and Element Cycling Functions of Hydrothermarchaeota in Hydrothermal Sediment.</title>
        <authorList>
            <person name="Zhou Z."/>
            <person name="Liu Y."/>
            <person name="Xu W."/>
            <person name="Pan J."/>
            <person name="Luo Z.H."/>
            <person name="Li M."/>
        </authorList>
    </citation>
    <scope>NUCLEOTIDE SEQUENCE [LARGE SCALE GENOMIC DNA]</scope>
    <source>
        <strain evidence="12">SpSt-876</strain>
    </source>
</reference>
<evidence type="ECO:0000256" key="6">
    <source>
        <dbReference type="ARBA" id="ARBA00047473"/>
    </source>
</evidence>
<dbReference type="SUPFAM" id="SSF51735">
    <property type="entry name" value="NAD(P)-binding Rossmann-fold domains"/>
    <property type="match status" value="1"/>
</dbReference>
<feature type="binding site" evidence="10">
    <location>
        <position position="155"/>
    </location>
    <ligand>
        <name>NAD(+)</name>
        <dbReference type="ChEBI" id="CHEBI:57540"/>
    </ligand>
</feature>
<dbReference type="GO" id="GO:0006065">
    <property type="term" value="P:UDP-glucuronate biosynthetic process"/>
    <property type="evidence" value="ECO:0007669"/>
    <property type="project" value="UniProtKB-UniPathway"/>
</dbReference>
<keyword evidence="5 7" id="KW-0520">NAD</keyword>
<keyword evidence="4 7" id="KW-0560">Oxidoreductase</keyword>
<evidence type="ECO:0000256" key="1">
    <source>
        <dbReference type="ARBA" id="ARBA00004701"/>
    </source>
</evidence>
<evidence type="ECO:0000256" key="3">
    <source>
        <dbReference type="ARBA" id="ARBA00012954"/>
    </source>
</evidence>
<dbReference type="Pfam" id="PF03720">
    <property type="entry name" value="UDPG_MGDP_dh_C"/>
    <property type="match status" value="1"/>
</dbReference>
<feature type="binding site" evidence="10">
    <location>
        <position position="263"/>
    </location>
    <ligand>
        <name>NAD(+)</name>
        <dbReference type="ChEBI" id="CHEBI:57540"/>
    </ligand>
</feature>
<dbReference type="SUPFAM" id="SSF52413">
    <property type="entry name" value="UDP-glucose/GDP-mannose dehydrogenase C-terminal domain"/>
    <property type="match status" value="1"/>
</dbReference>
<comment type="pathway">
    <text evidence="1">Nucleotide-sugar biosynthesis; UDP-alpha-D-glucuronate biosynthesis; UDP-alpha-D-glucuronate from UDP-alpha-D-glucose: step 1/1.</text>
</comment>
<feature type="active site" description="Nucleophile" evidence="8">
    <location>
        <position position="260"/>
    </location>
</feature>
<dbReference type="SUPFAM" id="SSF48179">
    <property type="entry name" value="6-phosphogluconate dehydrogenase C-terminal domain-like"/>
    <property type="match status" value="1"/>
</dbReference>
<dbReference type="InterPro" id="IPR028357">
    <property type="entry name" value="UDPglc_DH_bac"/>
</dbReference>
<dbReference type="GO" id="GO:0003979">
    <property type="term" value="F:UDP-glucose 6-dehydrogenase activity"/>
    <property type="evidence" value="ECO:0007669"/>
    <property type="project" value="UniProtKB-EC"/>
</dbReference>
<dbReference type="Gene3D" id="1.20.5.100">
    <property type="entry name" value="Cytochrome c1, transmembrane anchor, C-terminal"/>
    <property type="match status" value="1"/>
</dbReference>
<feature type="binding site" evidence="9">
    <location>
        <position position="320"/>
    </location>
    <ligand>
        <name>substrate</name>
    </ligand>
</feature>
<accession>A0A7C6EEG9</accession>
<feature type="binding site" evidence="10">
    <location>
        <position position="35"/>
    </location>
    <ligand>
        <name>NAD(+)</name>
        <dbReference type="ChEBI" id="CHEBI:57540"/>
    </ligand>
</feature>
<dbReference type="InterPro" id="IPR014026">
    <property type="entry name" value="UDP-Glc/GDP-Man_DH_dimer"/>
</dbReference>
<dbReference type="PIRSF" id="PIRSF000124">
    <property type="entry name" value="UDPglc_GDPman_dh"/>
    <property type="match status" value="1"/>
</dbReference>
<evidence type="ECO:0000313" key="12">
    <source>
        <dbReference type="EMBL" id="HHS52782.1"/>
    </source>
</evidence>
<feature type="binding site" evidence="9">
    <location>
        <position position="257"/>
    </location>
    <ligand>
        <name>substrate</name>
    </ligand>
</feature>
<feature type="binding site" evidence="9">
    <location>
        <position position="204"/>
    </location>
    <ligand>
        <name>substrate</name>
    </ligand>
</feature>
<feature type="binding site" evidence="10">
    <location>
        <position position="121"/>
    </location>
    <ligand>
        <name>NAD(+)</name>
        <dbReference type="ChEBI" id="CHEBI:57540"/>
    </ligand>
</feature>
<dbReference type="Gene3D" id="3.40.50.720">
    <property type="entry name" value="NAD(P)-binding Rossmann-like Domain"/>
    <property type="match status" value="2"/>
</dbReference>
<evidence type="ECO:0000256" key="5">
    <source>
        <dbReference type="ARBA" id="ARBA00023027"/>
    </source>
</evidence>
<feature type="binding site" evidence="9">
    <location>
        <begin position="249"/>
        <end position="253"/>
    </location>
    <ligand>
        <name>substrate</name>
    </ligand>
</feature>
<comment type="caution">
    <text evidence="12">The sequence shown here is derived from an EMBL/GenBank/DDBJ whole genome shotgun (WGS) entry which is preliminary data.</text>
</comment>
<evidence type="ECO:0000256" key="8">
    <source>
        <dbReference type="PIRSR" id="PIRSR500134-1"/>
    </source>
</evidence>
<dbReference type="InterPro" id="IPR001732">
    <property type="entry name" value="UDP-Glc/GDP-Man_DH_N"/>
</dbReference>
<dbReference type="UniPathway" id="UPA00038">
    <property type="reaction ID" value="UER00491"/>
</dbReference>
<dbReference type="InterPro" id="IPR017476">
    <property type="entry name" value="UDP-Glc/GDP-Man"/>
</dbReference>
<gene>
    <name evidence="12" type="ORF">ENW73_07995</name>
</gene>
<evidence type="ECO:0000256" key="2">
    <source>
        <dbReference type="ARBA" id="ARBA00006601"/>
    </source>
</evidence>
<protein>
    <recommendedName>
        <fullName evidence="3 7">UDP-glucose 6-dehydrogenase</fullName>
        <ecNumber evidence="3 7">1.1.1.22</ecNumber>
    </recommendedName>
</protein>
<dbReference type="EMBL" id="DTLI01000191">
    <property type="protein sequence ID" value="HHS52782.1"/>
    <property type="molecule type" value="Genomic_DNA"/>
</dbReference>
<dbReference type="GO" id="GO:0000271">
    <property type="term" value="P:polysaccharide biosynthetic process"/>
    <property type="evidence" value="ECO:0007669"/>
    <property type="project" value="InterPro"/>
</dbReference>
<dbReference type="EC" id="1.1.1.22" evidence="3 7"/>
<dbReference type="AlphaFoldDB" id="A0A7C6EEG9"/>
<dbReference type="PANTHER" id="PTHR43750:SF3">
    <property type="entry name" value="UDP-GLUCOSE 6-DEHYDROGENASE TUAD"/>
    <property type="match status" value="1"/>
</dbReference>
<dbReference type="PANTHER" id="PTHR43750">
    <property type="entry name" value="UDP-GLUCOSE 6-DEHYDROGENASE TUAD"/>
    <property type="match status" value="1"/>
</dbReference>
<dbReference type="InterPro" id="IPR036220">
    <property type="entry name" value="UDP-Glc/GDP-Man_DH_C_sf"/>
</dbReference>
<dbReference type="SMART" id="SM00984">
    <property type="entry name" value="UDPG_MGDP_dh_C"/>
    <property type="match status" value="1"/>
</dbReference>
<feature type="binding site" evidence="10">
    <location>
        <position position="30"/>
    </location>
    <ligand>
        <name>NAD(+)</name>
        <dbReference type="ChEBI" id="CHEBI:57540"/>
    </ligand>
</feature>
<dbReference type="InterPro" id="IPR008927">
    <property type="entry name" value="6-PGluconate_DH-like_C_sf"/>
</dbReference>